<proteinExistence type="predicted"/>
<protein>
    <submittedName>
        <fullName evidence="1">Uncharacterized protein</fullName>
    </submittedName>
</protein>
<evidence type="ECO:0000313" key="2">
    <source>
        <dbReference type="Proteomes" id="UP001266305"/>
    </source>
</evidence>
<comment type="caution">
    <text evidence="1">The sequence shown here is derived from an EMBL/GenBank/DDBJ whole genome shotgun (WGS) entry which is preliminary data.</text>
</comment>
<sequence>MQPPLQAYFLLLAAINMPDSPQLLQMRLSPYTLIPFSHLSIGVHLIPSRSTCLPVLFISLLTMKHTRHKASPTLIFRECELHDTRYLEVVDTCFVTEFMANLKFLRRKLVRRSNMYHAKLTDKEREMILCYRKSMRSQN</sequence>
<evidence type="ECO:0000313" key="1">
    <source>
        <dbReference type="EMBL" id="KAK2090562.1"/>
    </source>
</evidence>
<name>A0ABQ9U2E5_SAGOE</name>
<keyword evidence="2" id="KW-1185">Reference proteome</keyword>
<reference evidence="1 2" key="1">
    <citation type="submission" date="2023-05" db="EMBL/GenBank/DDBJ databases">
        <title>B98-5 Cell Line De Novo Hybrid Assembly: An Optical Mapping Approach.</title>
        <authorList>
            <person name="Kananen K."/>
            <person name="Auerbach J.A."/>
            <person name="Kautto E."/>
            <person name="Blachly J.S."/>
        </authorList>
    </citation>
    <scope>NUCLEOTIDE SEQUENCE [LARGE SCALE GENOMIC DNA]</scope>
    <source>
        <strain evidence="1">B95-8</strain>
        <tissue evidence="1">Cell line</tissue>
    </source>
</reference>
<dbReference type="Proteomes" id="UP001266305">
    <property type="component" value="Unassembled WGS sequence"/>
</dbReference>
<gene>
    <name evidence="1" type="ORF">P7K49_031819</name>
</gene>
<dbReference type="EMBL" id="JASSZA010000017">
    <property type="protein sequence ID" value="KAK2090562.1"/>
    <property type="molecule type" value="Genomic_DNA"/>
</dbReference>
<accession>A0ABQ9U2E5</accession>
<organism evidence="1 2">
    <name type="scientific">Saguinus oedipus</name>
    <name type="common">Cotton-top tamarin</name>
    <name type="synonym">Oedipomidas oedipus</name>
    <dbReference type="NCBI Taxonomy" id="9490"/>
    <lineage>
        <taxon>Eukaryota</taxon>
        <taxon>Metazoa</taxon>
        <taxon>Chordata</taxon>
        <taxon>Craniata</taxon>
        <taxon>Vertebrata</taxon>
        <taxon>Euteleostomi</taxon>
        <taxon>Mammalia</taxon>
        <taxon>Eutheria</taxon>
        <taxon>Euarchontoglires</taxon>
        <taxon>Primates</taxon>
        <taxon>Haplorrhini</taxon>
        <taxon>Platyrrhini</taxon>
        <taxon>Cebidae</taxon>
        <taxon>Callitrichinae</taxon>
        <taxon>Saguinus</taxon>
    </lineage>
</organism>